<keyword evidence="3" id="KW-1185">Reference proteome</keyword>
<sequence>MKLCDEMQIKGVNNQLIGKLHDPPLHLYKLKALMNRIPSHHPQYEKVKEQMAMHNAGHFGEKSLEFPLSFLEEKQFMIYHDLRISDGLHHFQIDTLVISQQYILIIEVKNISGVLMFDPTFNQMIRISEMKEEAFPNPLIQVERQRTQLQSFLSNLKLSTIPIETLIVVSNRSTVLKATHEVNAITSKVIRSEYLPTKVKSLDKRHTQERLSIKEVRKLGRNLLKNHEPLDRDVLKRFSISSTELLTGVACPGCSLMPMKRLHGRWHCKYCCLYSKDAHVKALNEYALLVSKEITNQKLREFLHIESISAASKMLSSMNLECQGTKKDRKYFLKVDHSKFGQ</sequence>
<organism evidence="2 3">
    <name type="scientific">Guptibacillus hwajinpoensis</name>
    <dbReference type="NCBI Taxonomy" id="208199"/>
    <lineage>
        <taxon>Bacteria</taxon>
        <taxon>Bacillati</taxon>
        <taxon>Bacillota</taxon>
        <taxon>Bacilli</taxon>
        <taxon>Bacillales</taxon>
        <taxon>Guptibacillaceae</taxon>
        <taxon>Guptibacillus</taxon>
    </lineage>
</organism>
<dbReference type="RefSeq" id="WP_301553259.1">
    <property type="nucleotide sequence ID" value="NZ_JAQRMZ010000020.1"/>
</dbReference>
<gene>
    <name evidence="2" type="ORF">QO000_003826</name>
</gene>
<dbReference type="InterPro" id="IPR011528">
    <property type="entry name" value="NERD"/>
</dbReference>
<proteinExistence type="predicted"/>
<dbReference type="GeneID" id="301329139"/>
<protein>
    <recommendedName>
        <fullName evidence="1">NERD domain-containing protein</fullName>
    </recommendedName>
</protein>
<feature type="domain" description="NERD" evidence="1">
    <location>
        <begin position="56"/>
        <end position="172"/>
    </location>
</feature>
<dbReference type="Proteomes" id="UP001226720">
    <property type="component" value="Unassembled WGS sequence"/>
</dbReference>
<dbReference type="EMBL" id="JAUSWM010000010">
    <property type="protein sequence ID" value="MDQ0484824.1"/>
    <property type="molecule type" value="Genomic_DNA"/>
</dbReference>
<evidence type="ECO:0000259" key="1">
    <source>
        <dbReference type="PROSITE" id="PS50965"/>
    </source>
</evidence>
<dbReference type="PROSITE" id="PS50965">
    <property type="entry name" value="NERD"/>
    <property type="match status" value="1"/>
</dbReference>
<evidence type="ECO:0000313" key="3">
    <source>
        <dbReference type="Proteomes" id="UP001226720"/>
    </source>
</evidence>
<reference evidence="2" key="1">
    <citation type="submission" date="2023-07" db="EMBL/GenBank/DDBJ databases">
        <title>Genomic Encyclopedia of Type Strains, Phase IV (KMG-IV): sequencing the most valuable type-strain genomes for metagenomic binning, comparative biology and taxonomic classification.</title>
        <authorList>
            <person name="Goeker M."/>
        </authorList>
    </citation>
    <scope>NUCLEOTIDE SEQUENCE [LARGE SCALE GENOMIC DNA]</scope>
    <source>
        <strain evidence="2">JSM 076093</strain>
    </source>
</reference>
<comment type="caution">
    <text evidence="2">The sequence shown here is derived from an EMBL/GenBank/DDBJ whole genome shotgun (WGS) entry which is preliminary data.</text>
</comment>
<name>A0ABU0K929_9BACL</name>
<dbReference type="Pfam" id="PF08378">
    <property type="entry name" value="NERD"/>
    <property type="match status" value="1"/>
</dbReference>
<evidence type="ECO:0000313" key="2">
    <source>
        <dbReference type="EMBL" id="MDQ0484824.1"/>
    </source>
</evidence>
<accession>A0ABU0K929</accession>